<keyword evidence="1" id="KW-0812">Transmembrane</keyword>
<dbReference type="AlphaFoldDB" id="A0A0C9Y8E1"/>
<dbReference type="HOGENOM" id="CLU_2831552_0_0_1"/>
<dbReference type="EMBL" id="KN838553">
    <property type="protein sequence ID" value="KIK06447.1"/>
    <property type="molecule type" value="Genomic_DNA"/>
</dbReference>
<gene>
    <name evidence="2" type="ORF">K443DRAFT_280477</name>
</gene>
<feature type="transmembrane region" description="Helical" evidence="1">
    <location>
        <begin position="6"/>
        <end position="26"/>
    </location>
</feature>
<evidence type="ECO:0000313" key="2">
    <source>
        <dbReference type="EMBL" id="KIK06447.1"/>
    </source>
</evidence>
<evidence type="ECO:0000256" key="1">
    <source>
        <dbReference type="SAM" id="Phobius"/>
    </source>
</evidence>
<accession>A0A0C9Y8E1</accession>
<proteinExistence type="predicted"/>
<keyword evidence="3" id="KW-1185">Reference proteome</keyword>
<reference evidence="3" key="2">
    <citation type="submission" date="2015-01" db="EMBL/GenBank/DDBJ databases">
        <title>Evolutionary Origins and Diversification of the Mycorrhizal Mutualists.</title>
        <authorList>
            <consortium name="DOE Joint Genome Institute"/>
            <consortium name="Mycorrhizal Genomics Consortium"/>
            <person name="Kohler A."/>
            <person name="Kuo A."/>
            <person name="Nagy L.G."/>
            <person name="Floudas D."/>
            <person name="Copeland A."/>
            <person name="Barry K.W."/>
            <person name="Cichocki N."/>
            <person name="Veneault-Fourrey C."/>
            <person name="LaButti K."/>
            <person name="Lindquist E.A."/>
            <person name="Lipzen A."/>
            <person name="Lundell T."/>
            <person name="Morin E."/>
            <person name="Murat C."/>
            <person name="Riley R."/>
            <person name="Ohm R."/>
            <person name="Sun H."/>
            <person name="Tunlid A."/>
            <person name="Henrissat B."/>
            <person name="Grigoriev I.V."/>
            <person name="Hibbett D.S."/>
            <person name="Martin F."/>
        </authorList>
    </citation>
    <scope>NUCLEOTIDE SEQUENCE [LARGE SCALE GENOMIC DNA]</scope>
    <source>
        <strain evidence="3">LaAM-08-1</strain>
    </source>
</reference>
<sequence length="66" mass="7418">MGGNKYIVVAICGQRCCLGVAVVLLFEISDRRRPMSQWFKQGWNNQGRCIERRELCGITTIAAQGD</sequence>
<keyword evidence="1" id="KW-1133">Transmembrane helix</keyword>
<keyword evidence="1" id="KW-0472">Membrane</keyword>
<protein>
    <submittedName>
        <fullName evidence="2">Uncharacterized protein</fullName>
    </submittedName>
</protein>
<reference evidence="2 3" key="1">
    <citation type="submission" date="2014-04" db="EMBL/GenBank/DDBJ databases">
        <authorList>
            <consortium name="DOE Joint Genome Institute"/>
            <person name="Kuo A."/>
            <person name="Kohler A."/>
            <person name="Nagy L.G."/>
            <person name="Floudas D."/>
            <person name="Copeland A."/>
            <person name="Barry K.W."/>
            <person name="Cichocki N."/>
            <person name="Veneault-Fourrey C."/>
            <person name="LaButti K."/>
            <person name="Lindquist E.A."/>
            <person name="Lipzen A."/>
            <person name="Lundell T."/>
            <person name="Morin E."/>
            <person name="Murat C."/>
            <person name="Sun H."/>
            <person name="Tunlid A."/>
            <person name="Henrissat B."/>
            <person name="Grigoriev I.V."/>
            <person name="Hibbett D.S."/>
            <person name="Martin F."/>
            <person name="Nordberg H.P."/>
            <person name="Cantor M.N."/>
            <person name="Hua S.X."/>
        </authorList>
    </citation>
    <scope>NUCLEOTIDE SEQUENCE [LARGE SCALE GENOMIC DNA]</scope>
    <source>
        <strain evidence="2 3">LaAM-08-1</strain>
    </source>
</reference>
<dbReference type="Proteomes" id="UP000054477">
    <property type="component" value="Unassembled WGS sequence"/>
</dbReference>
<name>A0A0C9Y8E1_9AGAR</name>
<organism evidence="2 3">
    <name type="scientific">Laccaria amethystina LaAM-08-1</name>
    <dbReference type="NCBI Taxonomy" id="1095629"/>
    <lineage>
        <taxon>Eukaryota</taxon>
        <taxon>Fungi</taxon>
        <taxon>Dikarya</taxon>
        <taxon>Basidiomycota</taxon>
        <taxon>Agaricomycotina</taxon>
        <taxon>Agaricomycetes</taxon>
        <taxon>Agaricomycetidae</taxon>
        <taxon>Agaricales</taxon>
        <taxon>Agaricineae</taxon>
        <taxon>Hydnangiaceae</taxon>
        <taxon>Laccaria</taxon>
    </lineage>
</organism>
<evidence type="ECO:0000313" key="3">
    <source>
        <dbReference type="Proteomes" id="UP000054477"/>
    </source>
</evidence>